<dbReference type="EMBL" id="BMAW01047516">
    <property type="protein sequence ID" value="GFS61211.1"/>
    <property type="molecule type" value="Genomic_DNA"/>
</dbReference>
<dbReference type="GO" id="GO:0003676">
    <property type="term" value="F:nucleic acid binding"/>
    <property type="evidence" value="ECO:0007669"/>
    <property type="project" value="InterPro"/>
</dbReference>
<dbReference type="Proteomes" id="UP000887013">
    <property type="component" value="Unassembled WGS sequence"/>
</dbReference>
<sequence length="118" mass="13362">MSSLNCSKLCQMQGRPPPYFSSQLRNHLEGHIKKGGLESMEPVACPPQFSDLNLCDFFQWDLLKPPIYATLWDTTDDFIERIVVASADIKRIPGIIEITGNHFSIFLYCAKISIDTII</sequence>
<dbReference type="InterPro" id="IPR036397">
    <property type="entry name" value="RNaseH_sf"/>
</dbReference>
<evidence type="ECO:0000313" key="1">
    <source>
        <dbReference type="EMBL" id="GFS61211.1"/>
    </source>
</evidence>
<proteinExistence type="predicted"/>
<evidence type="ECO:0000313" key="2">
    <source>
        <dbReference type="EMBL" id="GFU45022.1"/>
    </source>
</evidence>
<name>A0A8X6R3C9_NEPPI</name>
<gene>
    <name evidence="2" type="ORF">NPIL_434711</name>
    <name evidence="1" type="ORF">NPIL_689731</name>
</gene>
<reference evidence="2" key="1">
    <citation type="submission" date="2020-08" db="EMBL/GenBank/DDBJ databases">
        <title>Multicomponent nature underlies the extraordinary mechanical properties of spider dragline silk.</title>
        <authorList>
            <person name="Kono N."/>
            <person name="Nakamura H."/>
            <person name="Mori M."/>
            <person name="Yoshida Y."/>
            <person name="Ohtoshi R."/>
            <person name="Malay A.D."/>
            <person name="Moran D.A.P."/>
            <person name="Tomita M."/>
            <person name="Numata K."/>
            <person name="Arakawa K."/>
        </authorList>
    </citation>
    <scope>NUCLEOTIDE SEQUENCE</scope>
</reference>
<dbReference type="Gene3D" id="3.30.420.10">
    <property type="entry name" value="Ribonuclease H-like superfamily/Ribonuclease H"/>
    <property type="match status" value="1"/>
</dbReference>
<keyword evidence="3" id="KW-1185">Reference proteome</keyword>
<accession>A0A8X6R3C9</accession>
<dbReference type="EMBL" id="BMAW01085916">
    <property type="protein sequence ID" value="GFU45022.1"/>
    <property type="molecule type" value="Genomic_DNA"/>
</dbReference>
<dbReference type="AlphaFoldDB" id="A0A8X6R3C9"/>
<evidence type="ECO:0000313" key="3">
    <source>
        <dbReference type="Proteomes" id="UP000887013"/>
    </source>
</evidence>
<protein>
    <submittedName>
        <fullName evidence="2">Uncharacterized protein</fullName>
    </submittedName>
</protein>
<comment type="caution">
    <text evidence="2">The sequence shown here is derived from an EMBL/GenBank/DDBJ whole genome shotgun (WGS) entry which is preliminary data.</text>
</comment>
<organism evidence="2 3">
    <name type="scientific">Nephila pilipes</name>
    <name type="common">Giant wood spider</name>
    <name type="synonym">Nephila maculata</name>
    <dbReference type="NCBI Taxonomy" id="299642"/>
    <lineage>
        <taxon>Eukaryota</taxon>
        <taxon>Metazoa</taxon>
        <taxon>Ecdysozoa</taxon>
        <taxon>Arthropoda</taxon>
        <taxon>Chelicerata</taxon>
        <taxon>Arachnida</taxon>
        <taxon>Araneae</taxon>
        <taxon>Araneomorphae</taxon>
        <taxon>Entelegynae</taxon>
        <taxon>Araneoidea</taxon>
        <taxon>Nephilidae</taxon>
        <taxon>Nephila</taxon>
    </lineage>
</organism>